<gene>
    <name evidence="1" type="ORF">AAIA72_06770</name>
</gene>
<dbReference type="InterPro" id="IPR045422">
    <property type="entry name" value="DUF6511"/>
</dbReference>
<dbReference type="KEGG" id="tcd:AAIA72_06770"/>
<name>A0AB39UZH7_9GAMM</name>
<dbReference type="EMBL" id="CP154858">
    <property type="protein sequence ID" value="XDT73664.1"/>
    <property type="molecule type" value="Genomic_DNA"/>
</dbReference>
<accession>A0AB39UZH7</accession>
<dbReference type="Pfam" id="PF20121">
    <property type="entry name" value="DUF6511"/>
    <property type="match status" value="1"/>
</dbReference>
<proteinExistence type="predicted"/>
<sequence length="114" mass="12729">MICAVCGREGRGFCWVSPPRAGVKRQFKRFCSMRCQDIHARRAKAGGGVVIDPTHNEKAAMEAVLPRLGEYVASVGMDRPLADYSREEILQLVDVVLTAYFDNLRDLTPDDVPF</sequence>
<organism evidence="1">
    <name type="scientific">Thermohahella caldifontis</name>
    <dbReference type="NCBI Taxonomy" id="3142973"/>
    <lineage>
        <taxon>Bacteria</taxon>
        <taxon>Pseudomonadati</taxon>
        <taxon>Pseudomonadota</taxon>
        <taxon>Gammaproteobacteria</taxon>
        <taxon>Oceanospirillales</taxon>
        <taxon>Hahellaceae</taxon>
        <taxon>Thermohahella</taxon>
    </lineage>
</organism>
<protein>
    <submittedName>
        <fullName evidence="1">DUF6511 domain-containing protein</fullName>
    </submittedName>
</protein>
<dbReference type="AlphaFoldDB" id="A0AB39UZH7"/>
<reference evidence="1" key="1">
    <citation type="submission" date="2024-05" db="EMBL/GenBank/DDBJ databases">
        <title>Genome sequencing of novel strain.</title>
        <authorList>
            <person name="Ganbat D."/>
            <person name="Ganbat S."/>
            <person name="Lee S.-J."/>
        </authorList>
    </citation>
    <scope>NUCLEOTIDE SEQUENCE</scope>
    <source>
        <strain evidence="1">SMD15-11</strain>
    </source>
</reference>
<evidence type="ECO:0000313" key="1">
    <source>
        <dbReference type="EMBL" id="XDT73664.1"/>
    </source>
</evidence>
<dbReference type="RefSeq" id="WP_369602649.1">
    <property type="nucleotide sequence ID" value="NZ_CP154858.1"/>
</dbReference>